<keyword evidence="5" id="KW-1185">Reference proteome</keyword>
<feature type="chain" id="PRO_5032407244" description="Secretion system C-terminal sorting domain-containing protein" evidence="2">
    <location>
        <begin position="19"/>
        <end position="740"/>
    </location>
</feature>
<evidence type="ECO:0000259" key="3">
    <source>
        <dbReference type="Pfam" id="PF18962"/>
    </source>
</evidence>
<accession>A0A841END0</accession>
<name>A0A841END0_9BACT</name>
<dbReference type="Pfam" id="PF13517">
    <property type="entry name" value="FG-GAP_3"/>
    <property type="match status" value="3"/>
</dbReference>
<dbReference type="SUPFAM" id="SSF69318">
    <property type="entry name" value="Integrin alpha N-terminal domain"/>
    <property type="match status" value="2"/>
</dbReference>
<dbReference type="NCBIfam" id="TIGR04183">
    <property type="entry name" value="Por_Secre_tail"/>
    <property type="match status" value="1"/>
</dbReference>
<gene>
    <name evidence="4" type="ORF">HNP25_002382</name>
</gene>
<feature type="signal peptide" evidence="2">
    <location>
        <begin position="1"/>
        <end position="18"/>
    </location>
</feature>
<dbReference type="InterPro" id="IPR026444">
    <property type="entry name" value="Secre_tail"/>
</dbReference>
<evidence type="ECO:0000313" key="5">
    <source>
        <dbReference type="Proteomes" id="UP000524404"/>
    </source>
</evidence>
<protein>
    <recommendedName>
        <fullName evidence="3">Secretion system C-terminal sorting domain-containing protein</fullName>
    </recommendedName>
</protein>
<keyword evidence="1 2" id="KW-0732">Signal</keyword>
<reference evidence="4 5" key="1">
    <citation type="submission" date="2020-08" db="EMBL/GenBank/DDBJ databases">
        <title>Functional genomics of gut bacteria from endangered species of beetles.</title>
        <authorList>
            <person name="Carlos-Shanley C."/>
        </authorList>
    </citation>
    <scope>NUCLEOTIDE SEQUENCE [LARGE SCALE GENOMIC DNA]</scope>
    <source>
        <strain evidence="4 5">S00070</strain>
    </source>
</reference>
<dbReference type="InterPro" id="IPR028994">
    <property type="entry name" value="Integrin_alpha_N"/>
</dbReference>
<evidence type="ECO:0000313" key="4">
    <source>
        <dbReference type="EMBL" id="MBB6003724.1"/>
    </source>
</evidence>
<comment type="caution">
    <text evidence="4">The sequence shown here is derived from an EMBL/GenBank/DDBJ whole genome shotgun (WGS) entry which is preliminary data.</text>
</comment>
<feature type="domain" description="Secretion system C-terminal sorting" evidence="3">
    <location>
        <begin position="667"/>
        <end position="736"/>
    </location>
</feature>
<evidence type="ECO:0000256" key="1">
    <source>
        <dbReference type="ARBA" id="ARBA00022729"/>
    </source>
</evidence>
<sequence>MKKLILLLLLSNLGKSFAQNFTFQYNNTLKVIQNGQTLTNAFAGGLNAPQFSKCHLDNDNVEDLVVFDRTNAKITTFLAKKDNAGKYFWQYAPEFESVFPSIQHWMLLVDYDSDGKKDIFTYTPAGIKVYRNISTDKIAWQLITDPLYSTGYSGRINLYTASTDIPAIVDVDNDGDLDIVAFDSSGNFLLFHKNFSQENYKDNTHLEFKRVGDCWGNFFKEHFEDARFNQDCGSNTPVGGNGNASSQKVEHSGNALLVIDLDGDGLKDALYGHVTANRVAALSNNGNLNQTIFTKADYYFPNQKPIDFSVFPAIYYEDLDFDGIKDLIAAPNGYDNALQTVDYQNSAWFFKNSGQNNKPILTYQQSNFLQNTMVDLGENATPVLVDIDGDGDKDLFVGNAGNRGDTGYRANIALYENKGNNTFELKTADFLDLSKAQQLFEIKPFVTDMNGDGTEDFGFTANTFNGMTIQYIPNRAPRNQAFSLKLSEIVTLSKINNLSNGDSPLFFDLDNDGKKDLLIGKGSGRIEFHKNSGSNENPNYVLTKEELGGLTSDYLSGNVSLAAADLNGDGKAELITGNRDGTFKVYKNIIDQSQNLFKEDSSGVLNDLTGKHEHLKLGGMLSITVGDLDGDVIPDFIVGTNSGGLRFLKGTTKFTVTGNEESKSALIYPNPANHYIYIKNTYPAEYHLIDFSGKDLGRKTSTNLNEEVYFDLSTYPNGTYFIRIMAEGKAPITEKVLLNK</sequence>
<dbReference type="Gene3D" id="2.130.10.130">
    <property type="entry name" value="Integrin alpha, N-terminal"/>
    <property type="match status" value="2"/>
</dbReference>
<evidence type="ECO:0000256" key="2">
    <source>
        <dbReference type="SAM" id="SignalP"/>
    </source>
</evidence>
<proteinExistence type="predicted"/>
<dbReference type="PANTHER" id="PTHR44103:SF1">
    <property type="entry name" value="PROPROTEIN CONVERTASE P"/>
    <property type="match status" value="1"/>
</dbReference>
<organism evidence="4 5">
    <name type="scientific">Arcicella rosea</name>
    <dbReference type="NCBI Taxonomy" id="502909"/>
    <lineage>
        <taxon>Bacteria</taxon>
        <taxon>Pseudomonadati</taxon>
        <taxon>Bacteroidota</taxon>
        <taxon>Cytophagia</taxon>
        <taxon>Cytophagales</taxon>
        <taxon>Flectobacillaceae</taxon>
        <taxon>Arcicella</taxon>
    </lineage>
</organism>
<dbReference type="RefSeq" id="WP_184134326.1">
    <property type="nucleotide sequence ID" value="NZ_JACHKT010000015.1"/>
</dbReference>
<dbReference type="Proteomes" id="UP000524404">
    <property type="component" value="Unassembled WGS sequence"/>
</dbReference>
<dbReference type="InterPro" id="IPR013517">
    <property type="entry name" value="FG-GAP"/>
</dbReference>
<dbReference type="Pfam" id="PF18962">
    <property type="entry name" value="Por_Secre_tail"/>
    <property type="match status" value="1"/>
</dbReference>
<dbReference type="AlphaFoldDB" id="A0A841END0"/>
<dbReference type="PANTHER" id="PTHR44103">
    <property type="entry name" value="PROPROTEIN CONVERTASE P"/>
    <property type="match status" value="1"/>
</dbReference>
<dbReference type="EMBL" id="JACHKT010000015">
    <property type="protein sequence ID" value="MBB6003724.1"/>
    <property type="molecule type" value="Genomic_DNA"/>
</dbReference>